<evidence type="ECO:0000256" key="3">
    <source>
        <dbReference type="ARBA" id="ARBA00022884"/>
    </source>
</evidence>
<dbReference type="GO" id="GO:1990904">
    <property type="term" value="C:ribonucleoprotein complex"/>
    <property type="evidence" value="ECO:0007669"/>
    <property type="project" value="UniProtKB-KW"/>
</dbReference>
<dbReference type="GO" id="GO:0005840">
    <property type="term" value="C:ribosome"/>
    <property type="evidence" value="ECO:0007669"/>
    <property type="project" value="UniProtKB-KW"/>
</dbReference>
<evidence type="ECO:0000256" key="6">
    <source>
        <dbReference type="HAMAP-Rule" id="MF_01363"/>
    </source>
</evidence>
<reference evidence="8" key="1">
    <citation type="submission" date="2021-01" db="EMBL/GenBank/DDBJ databases">
        <title>Draft genome sequence of Acholeplasmataceae bacterium strain Mahy22.</title>
        <authorList>
            <person name="Watanabe M."/>
            <person name="Kojima H."/>
            <person name="Fukui M."/>
        </authorList>
    </citation>
    <scope>NUCLEOTIDE SEQUENCE</scope>
    <source>
        <strain evidence="8">Mahy22</strain>
    </source>
</reference>
<dbReference type="InterPro" id="IPR018258">
    <property type="entry name" value="Ribosomal_bL21_CS"/>
</dbReference>
<dbReference type="InterPro" id="IPR036164">
    <property type="entry name" value="bL21-like_sf"/>
</dbReference>
<evidence type="ECO:0000313" key="8">
    <source>
        <dbReference type="EMBL" id="BCR36054.1"/>
    </source>
</evidence>
<dbReference type="PANTHER" id="PTHR21349">
    <property type="entry name" value="50S RIBOSOMAL PROTEIN L21"/>
    <property type="match status" value="1"/>
</dbReference>
<keyword evidence="5 6" id="KW-0687">Ribonucleoprotein</keyword>
<dbReference type="NCBIfam" id="TIGR00061">
    <property type="entry name" value="L21"/>
    <property type="match status" value="1"/>
</dbReference>
<dbReference type="InterPro" id="IPR001787">
    <property type="entry name" value="Ribosomal_bL21"/>
</dbReference>
<dbReference type="AlphaFoldDB" id="A0A7U9XVD7"/>
<evidence type="ECO:0000256" key="1">
    <source>
        <dbReference type="ARBA" id="ARBA00008563"/>
    </source>
</evidence>
<dbReference type="KEGG" id="manr:MPAN_009470"/>
<dbReference type="GO" id="GO:0019843">
    <property type="term" value="F:rRNA binding"/>
    <property type="evidence" value="ECO:0007669"/>
    <property type="project" value="UniProtKB-UniRule"/>
</dbReference>
<proteinExistence type="inferred from homology"/>
<keyword evidence="4 6" id="KW-0689">Ribosomal protein</keyword>
<comment type="subunit">
    <text evidence="6">Part of the 50S ribosomal subunit. Contacts protein L20.</text>
</comment>
<evidence type="ECO:0000256" key="2">
    <source>
        <dbReference type="ARBA" id="ARBA00022730"/>
    </source>
</evidence>
<dbReference type="PANTHER" id="PTHR21349:SF0">
    <property type="entry name" value="LARGE RIBOSOMAL SUBUNIT PROTEIN BL21M"/>
    <property type="match status" value="1"/>
</dbReference>
<dbReference type="PROSITE" id="PS01169">
    <property type="entry name" value="RIBOSOMAL_L21"/>
    <property type="match status" value="1"/>
</dbReference>
<dbReference type="Pfam" id="PF00829">
    <property type="entry name" value="Ribosomal_L21p"/>
    <property type="match status" value="1"/>
</dbReference>
<keyword evidence="2 6" id="KW-0699">rRNA-binding</keyword>
<evidence type="ECO:0000256" key="4">
    <source>
        <dbReference type="ARBA" id="ARBA00022980"/>
    </source>
</evidence>
<dbReference type="EMBL" id="AP024412">
    <property type="protein sequence ID" value="BCR36054.1"/>
    <property type="molecule type" value="Genomic_DNA"/>
</dbReference>
<gene>
    <name evidence="6 8" type="primary">rplU</name>
    <name evidence="8" type="ORF">MPAN_009470</name>
</gene>
<sequence>MYAVIKTGGKQVRVVEGQEIYVEKLDVEADDTYEFTEVLMIGGEKPVIGTPVVEGAKVVAKVVKHGRGKKIIVFKYKVRKKYRKKQGHRQAYTKLVIEKIVA</sequence>
<evidence type="ECO:0000256" key="7">
    <source>
        <dbReference type="RuleBase" id="RU000562"/>
    </source>
</evidence>
<name>A0A7U9XVD7_9MOLU</name>
<comment type="function">
    <text evidence="6 7">This protein binds to 23S rRNA in the presence of protein L20.</text>
</comment>
<evidence type="ECO:0000313" key="9">
    <source>
        <dbReference type="Proteomes" id="UP000620133"/>
    </source>
</evidence>
<dbReference type="RefSeq" id="WP_176239517.1">
    <property type="nucleotide sequence ID" value="NZ_AP024412.1"/>
</dbReference>
<dbReference type="GO" id="GO:0003735">
    <property type="term" value="F:structural constituent of ribosome"/>
    <property type="evidence" value="ECO:0007669"/>
    <property type="project" value="InterPro"/>
</dbReference>
<dbReference type="GO" id="GO:0005737">
    <property type="term" value="C:cytoplasm"/>
    <property type="evidence" value="ECO:0007669"/>
    <property type="project" value="UniProtKB-ARBA"/>
</dbReference>
<dbReference type="SUPFAM" id="SSF141091">
    <property type="entry name" value="L21p-like"/>
    <property type="match status" value="1"/>
</dbReference>
<dbReference type="GO" id="GO:0006412">
    <property type="term" value="P:translation"/>
    <property type="evidence" value="ECO:0007669"/>
    <property type="project" value="UniProtKB-UniRule"/>
</dbReference>
<comment type="similarity">
    <text evidence="1 6 7">Belongs to the bacterial ribosomal protein bL21 family.</text>
</comment>
<keyword evidence="3 6" id="KW-0694">RNA-binding</keyword>
<accession>A0A7U9XVD7</accession>
<evidence type="ECO:0000256" key="5">
    <source>
        <dbReference type="ARBA" id="ARBA00023274"/>
    </source>
</evidence>
<dbReference type="InterPro" id="IPR028909">
    <property type="entry name" value="bL21-like"/>
</dbReference>
<dbReference type="HAMAP" id="MF_01363">
    <property type="entry name" value="Ribosomal_bL21"/>
    <property type="match status" value="1"/>
</dbReference>
<dbReference type="Proteomes" id="UP000620133">
    <property type="component" value="Chromosome"/>
</dbReference>
<keyword evidence="9" id="KW-1185">Reference proteome</keyword>
<organism evidence="8 9">
    <name type="scientific">Mariniplasma anaerobium</name>
    <dbReference type="NCBI Taxonomy" id="2735436"/>
    <lineage>
        <taxon>Bacteria</taxon>
        <taxon>Bacillati</taxon>
        <taxon>Mycoplasmatota</taxon>
        <taxon>Mollicutes</taxon>
        <taxon>Acholeplasmatales</taxon>
        <taxon>Acholeplasmataceae</taxon>
        <taxon>Mariniplasma</taxon>
    </lineage>
</organism>
<protein>
    <recommendedName>
        <fullName evidence="6">Large ribosomal subunit protein bL21</fullName>
    </recommendedName>
</protein>